<organism evidence="1 2">
    <name type="scientific">Haemonchus contortus</name>
    <name type="common">Barber pole worm</name>
    <dbReference type="NCBI Taxonomy" id="6289"/>
    <lineage>
        <taxon>Eukaryota</taxon>
        <taxon>Metazoa</taxon>
        <taxon>Ecdysozoa</taxon>
        <taxon>Nematoda</taxon>
        <taxon>Chromadorea</taxon>
        <taxon>Rhabditida</taxon>
        <taxon>Rhabditina</taxon>
        <taxon>Rhabditomorpha</taxon>
        <taxon>Strongyloidea</taxon>
        <taxon>Trichostrongylidae</taxon>
        <taxon>Haemonchus</taxon>
    </lineage>
</organism>
<dbReference type="WBParaSite" id="HCON_00133020-00001">
    <property type="protein sequence ID" value="HCON_00133020-00001"/>
    <property type="gene ID" value="HCON_00133020"/>
</dbReference>
<evidence type="ECO:0000313" key="1">
    <source>
        <dbReference type="Proteomes" id="UP000025227"/>
    </source>
</evidence>
<sequence>VFKSTQASLLTRDYCHFSGTRSKIMGVNLRVIATLAVIIVNAQCQSSHREAIVHFDLKGAPPRPGYFKQLLTLVSDLGADGVLIEWEDMFPYTGALEWIKNGNAYSVDETLDILQHAHSLGLSVTPLVQTIGHLEWILKTSEFAHLRENTTFPMVACIGSDEILDLILDSIHQVMSLHSKIRMSSIHIGADEVFQMGQCDADREVLPVKYGNSTKRLVFDYIRTIATNITSTFPKTKVLMWFDELKYVERPLIKEYGLDRLVTPVVWKYTADLEKDLPAKMWEELAASFSTVWGGSAFKGADGPNRYWNRMKSYVQNNRQWYLQAEQYDELFSDFHGFILTGWQRYDHFASLCELMPVSMASLAINLKIVRNYAVTDSDGEQILRILKCPSETTIGQVIFGEDKCHFAGYKVRDSIRDFMMVKQQYENASWVHNREAAYLQRSQIRLNASNPFYVDAIGRSYQKSITRLDKIMDQLKSSMNDIFFKDVFVEFSTDYILPFYDELKQRG</sequence>
<dbReference type="InterPro" id="IPR017853">
    <property type="entry name" value="GH"/>
</dbReference>
<dbReference type="CDD" id="cd06565">
    <property type="entry name" value="GH20_GcnA-like"/>
    <property type="match status" value="1"/>
</dbReference>
<evidence type="ECO:0000313" key="2">
    <source>
        <dbReference type="WBParaSite" id="HCON_00133020-00001"/>
    </source>
</evidence>
<proteinExistence type="predicted"/>
<reference evidence="2" key="1">
    <citation type="submission" date="2020-12" db="UniProtKB">
        <authorList>
            <consortium name="WormBaseParasite"/>
        </authorList>
    </citation>
    <scope>IDENTIFICATION</scope>
    <source>
        <strain evidence="2">MHco3</strain>
    </source>
</reference>
<dbReference type="SUPFAM" id="SSF51445">
    <property type="entry name" value="(Trans)glycosidases"/>
    <property type="match status" value="1"/>
</dbReference>
<protein>
    <submittedName>
        <fullName evidence="2">Beta-N-acetylhexosaminidase</fullName>
    </submittedName>
</protein>
<dbReference type="AlphaFoldDB" id="A0A7I5EC26"/>
<name>A0A7I5EC26_HAECO</name>
<dbReference type="PANTHER" id="PTHR21040:SF8">
    <property type="entry name" value="BCDNA.GH04120"/>
    <property type="match status" value="1"/>
</dbReference>
<keyword evidence="1" id="KW-1185">Reference proteome</keyword>
<dbReference type="OrthoDB" id="10023921at2759"/>
<dbReference type="OMA" id="VCSYPGH"/>
<dbReference type="GO" id="GO:0015929">
    <property type="term" value="F:hexosaminidase activity"/>
    <property type="evidence" value="ECO:0007669"/>
    <property type="project" value="InterPro"/>
</dbReference>
<dbReference type="InterPro" id="IPR038901">
    <property type="entry name" value="HEXDC-like"/>
</dbReference>
<accession>A0A7I5EC26</accession>
<dbReference type="Proteomes" id="UP000025227">
    <property type="component" value="Unplaced"/>
</dbReference>
<dbReference type="PANTHER" id="PTHR21040">
    <property type="entry name" value="BCDNA.GH04120"/>
    <property type="match status" value="1"/>
</dbReference>
<dbReference type="Gene3D" id="3.20.20.80">
    <property type="entry name" value="Glycosidases"/>
    <property type="match status" value="1"/>
</dbReference>